<dbReference type="InterPro" id="IPR006108">
    <property type="entry name" value="3HC_DH_C"/>
</dbReference>
<dbReference type="GO" id="GO:0070403">
    <property type="term" value="F:NAD+ binding"/>
    <property type="evidence" value="ECO:0007669"/>
    <property type="project" value="InterPro"/>
</dbReference>
<keyword evidence="6" id="KW-1185">Reference proteome</keyword>
<dbReference type="PANTHER" id="PTHR48075:SF5">
    <property type="entry name" value="3-HYDROXYBUTYRYL-COA DEHYDROGENASE"/>
    <property type="match status" value="1"/>
</dbReference>
<dbReference type="Proteomes" id="UP000812270">
    <property type="component" value="Unassembled WGS sequence"/>
</dbReference>
<gene>
    <name evidence="5" type="ORF">KTO63_17675</name>
</gene>
<keyword evidence="2" id="KW-0812">Transmembrane</keyword>
<dbReference type="GO" id="GO:0016616">
    <property type="term" value="F:oxidoreductase activity, acting on the CH-OH group of donors, NAD or NADP as acceptor"/>
    <property type="evidence" value="ECO:0007669"/>
    <property type="project" value="InterPro"/>
</dbReference>
<dbReference type="AlphaFoldDB" id="A0A9E2SCV2"/>
<evidence type="ECO:0000259" key="3">
    <source>
        <dbReference type="Pfam" id="PF00725"/>
    </source>
</evidence>
<dbReference type="InterPro" id="IPR006180">
    <property type="entry name" value="3-OHacyl-CoA_DH_CS"/>
</dbReference>
<protein>
    <submittedName>
        <fullName evidence="5">3-hydroxyacyl-CoA dehydrogenase family protein</fullName>
    </submittedName>
</protein>
<dbReference type="PIRSF" id="PIRSF000105">
    <property type="entry name" value="HCDH"/>
    <property type="match status" value="1"/>
</dbReference>
<feature type="domain" description="3-hydroxyacyl-CoA dehydrogenase C-terminal" evidence="3">
    <location>
        <begin position="191"/>
        <end position="289"/>
    </location>
</feature>
<evidence type="ECO:0000313" key="6">
    <source>
        <dbReference type="Proteomes" id="UP000812270"/>
    </source>
</evidence>
<keyword evidence="2" id="KW-1133">Transmembrane helix</keyword>
<dbReference type="GO" id="GO:0006631">
    <property type="term" value="P:fatty acid metabolic process"/>
    <property type="evidence" value="ECO:0007669"/>
    <property type="project" value="InterPro"/>
</dbReference>
<organism evidence="5 6">
    <name type="scientific">Pinibacter aurantiacus</name>
    <dbReference type="NCBI Taxonomy" id="2851599"/>
    <lineage>
        <taxon>Bacteria</taxon>
        <taxon>Pseudomonadati</taxon>
        <taxon>Bacteroidota</taxon>
        <taxon>Chitinophagia</taxon>
        <taxon>Chitinophagales</taxon>
        <taxon>Chitinophagaceae</taxon>
        <taxon>Pinibacter</taxon>
    </lineage>
</organism>
<feature type="domain" description="3-hydroxyacyl-CoA dehydrogenase NAD binding" evidence="4">
    <location>
        <begin position="10"/>
        <end position="188"/>
    </location>
</feature>
<evidence type="ECO:0000256" key="1">
    <source>
        <dbReference type="ARBA" id="ARBA00023002"/>
    </source>
</evidence>
<dbReference type="Pfam" id="PF00725">
    <property type="entry name" value="3HCDH"/>
    <property type="match status" value="1"/>
</dbReference>
<dbReference type="EMBL" id="JAHSPG010000014">
    <property type="protein sequence ID" value="MBV4359002.1"/>
    <property type="molecule type" value="Genomic_DNA"/>
</dbReference>
<evidence type="ECO:0000313" key="5">
    <source>
        <dbReference type="EMBL" id="MBV4359002.1"/>
    </source>
</evidence>
<dbReference type="RefSeq" id="WP_217792825.1">
    <property type="nucleotide sequence ID" value="NZ_JAHSPG010000014.1"/>
</dbReference>
<feature type="transmembrane region" description="Helical" evidence="2">
    <location>
        <begin position="12"/>
        <end position="31"/>
    </location>
</feature>
<comment type="caution">
    <text evidence="5">The sequence shown here is derived from an EMBL/GenBank/DDBJ whole genome shotgun (WGS) entry which is preliminary data.</text>
</comment>
<accession>A0A9E2SCV2</accession>
<name>A0A9E2SCV2_9BACT</name>
<dbReference type="InterPro" id="IPR006176">
    <property type="entry name" value="3-OHacyl-CoA_DH_NAD-bd"/>
</dbReference>
<reference evidence="5" key="1">
    <citation type="submission" date="2021-06" db="EMBL/GenBank/DDBJ databases">
        <authorList>
            <person name="Huq M.A."/>
        </authorList>
    </citation>
    <scope>NUCLEOTIDE SEQUENCE</scope>
    <source>
        <strain evidence="5">MAH-26</strain>
    </source>
</reference>
<dbReference type="Pfam" id="PF02737">
    <property type="entry name" value="3HCDH_N"/>
    <property type="match status" value="1"/>
</dbReference>
<sequence>MKSIDTEKINVGVVGLGLMGTSLIVSLLIAGHKVKAIAPIPEDMEDAPQRIREHLMICEDAGTLDRPVDCYLSQLVISEDYLLLAPCDLVLECVIEIPEIKRSVYKKVEAIISTDAILASNTSAIPISELQKGLFAPQRFLGIHWAEPSYFTRFMEITCGAQTDAVLAEWVYELAHQWGKEPTLLRKDIRGFVTNRLMYAVYREGLSIVAKGDATFEDVDKAFRYDVGSWITLMGIFRRLDYLGLKDAFETYNRLAPHFCNDEQIPPLMQNMVEKNAKGTRNCLGLYSYTPDEAKRWDEAFAAFNVDIYRLAAMYPSQREKKKTRV</sequence>
<keyword evidence="1" id="KW-0560">Oxidoreductase</keyword>
<dbReference type="PANTHER" id="PTHR48075">
    <property type="entry name" value="3-HYDROXYACYL-COA DEHYDROGENASE FAMILY PROTEIN"/>
    <property type="match status" value="1"/>
</dbReference>
<dbReference type="InterPro" id="IPR022694">
    <property type="entry name" value="3-OHacyl-CoA_DH"/>
</dbReference>
<evidence type="ECO:0000256" key="2">
    <source>
        <dbReference type="SAM" id="Phobius"/>
    </source>
</evidence>
<evidence type="ECO:0000259" key="4">
    <source>
        <dbReference type="Pfam" id="PF02737"/>
    </source>
</evidence>
<proteinExistence type="predicted"/>
<keyword evidence="2" id="KW-0472">Membrane</keyword>
<dbReference type="PROSITE" id="PS00067">
    <property type="entry name" value="3HCDH"/>
    <property type="match status" value="1"/>
</dbReference>